<dbReference type="PROSITE" id="PS50076">
    <property type="entry name" value="DNAJ_2"/>
    <property type="match status" value="1"/>
</dbReference>
<dbReference type="PANTHER" id="PTHR44144:SF1">
    <property type="entry name" value="DNAJ HOMOLOG SUBFAMILY C MEMBER 9"/>
    <property type="match status" value="1"/>
</dbReference>
<dbReference type="GO" id="GO:0005634">
    <property type="term" value="C:nucleus"/>
    <property type="evidence" value="ECO:0007669"/>
    <property type="project" value="TreeGrafter"/>
</dbReference>
<evidence type="ECO:0000256" key="1">
    <source>
        <dbReference type="SAM" id="MobiDB-lite"/>
    </source>
</evidence>
<sequence length="456" mass="50706">MPGRYSGAGRYNKLELKRLHEAMESHYYHDEGLSRDKAHKKAEETLLQRTGQSLSGPFGPGVLFQDSPECGSPRGYAEKHDRGRPVRETRFEREFYGSQPHDCRRDGDDDRHRASSHVLTPEQIKAETKAVVEEFLDKGASEDHARQQAEKFYIREAGKAYRAAAAGASRRPQPSRTSAFDFSGMGDILDDDEGYASRSSGPSRAHSPRGPRAGAPRPPGWEDARFDEYFTDEPRPPRGSSRGQSYYDNDNDEVPRSQTRQGFSSFSNGYEDDYDDEASYGVPRGYRTEERRPGGFSSPFGGCEGTYDENEPPRSSRGGPRGYRTEERRPGGFFSSSYFSHGPEEHSSGHSNRSHGPPPGSGYGRRYMEASGIKPAEDLYVTLGVSPSTSEASLKQAHRKLSIKHHPDREMGGAAAKKAATNRMAQINQAFDVLNDGKMREFYDRTGLIASKGLPP</sequence>
<dbReference type="Proteomes" id="UP000076837">
    <property type="component" value="Unassembled WGS sequence"/>
</dbReference>
<dbReference type="Pfam" id="PF00226">
    <property type="entry name" value="DnaJ"/>
    <property type="match status" value="1"/>
</dbReference>
<feature type="region of interest" description="Disordered" evidence="1">
    <location>
        <begin position="160"/>
        <end position="367"/>
    </location>
</feature>
<dbReference type="Gene3D" id="1.10.287.110">
    <property type="entry name" value="DnaJ domain"/>
    <property type="match status" value="1"/>
</dbReference>
<protein>
    <submittedName>
        <fullName evidence="2">Uncharacterized protein</fullName>
    </submittedName>
</protein>
<evidence type="ECO:0000313" key="3">
    <source>
        <dbReference type="Proteomes" id="UP000076837"/>
    </source>
</evidence>
<organism evidence="2 3">
    <name type="scientific">Didymella rabiei</name>
    <name type="common">Chickpea ascochyta blight fungus</name>
    <name type="synonym">Mycosphaerella rabiei</name>
    <dbReference type="NCBI Taxonomy" id="5454"/>
    <lineage>
        <taxon>Eukaryota</taxon>
        <taxon>Fungi</taxon>
        <taxon>Dikarya</taxon>
        <taxon>Ascomycota</taxon>
        <taxon>Pezizomycotina</taxon>
        <taxon>Dothideomycetes</taxon>
        <taxon>Pleosporomycetidae</taxon>
        <taxon>Pleosporales</taxon>
        <taxon>Pleosporineae</taxon>
        <taxon>Didymellaceae</taxon>
        <taxon>Ascochyta</taxon>
    </lineage>
</organism>
<reference evidence="2 3" key="1">
    <citation type="journal article" date="2016" name="Sci. Rep.">
        <title>Draft genome sequencing and secretome analysis of fungal phytopathogen Ascochyta rabiei provides insight into the necrotrophic effector repertoire.</title>
        <authorList>
            <person name="Verma S."/>
            <person name="Gazara R.K."/>
            <person name="Nizam S."/>
            <person name="Parween S."/>
            <person name="Chattopadhyay D."/>
            <person name="Verma P.K."/>
        </authorList>
    </citation>
    <scope>NUCLEOTIDE SEQUENCE [LARGE SCALE GENOMIC DNA]</scope>
    <source>
        <strain evidence="2 3">ArDII</strain>
    </source>
</reference>
<dbReference type="EMBL" id="JYNV01000322">
    <property type="protein sequence ID" value="KZM18725.1"/>
    <property type="molecule type" value="Genomic_DNA"/>
</dbReference>
<feature type="compositionally biased region" description="Basic and acidic residues" evidence="1">
    <location>
        <begin position="76"/>
        <end position="113"/>
    </location>
</feature>
<feature type="compositionally biased region" description="Basic and acidic residues" evidence="1">
    <location>
        <begin position="29"/>
        <end position="46"/>
    </location>
</feature>
<dbReference type="SUPFAM" id="SSF46565">
    <property type="entry name" value="Chaperone J-domain"/>
    <property type="match status" value="1"/>
</dbReference>
<comment type="caution">
    <text evidence="2">The sequence shown here is derived from an EMBL/GenBank/DDBJ whole genome shotgun (WGS) entry which is preliminary data.</text>
</comment>
<evidence type="ECO:0000313" key="2">
    <source>
        <dbReference type="EMBL" id="KZM18725.1"/>
    </source>
</evidence>
<feature type="compositionally biased region" description="Low complexity" evidence="1">
    <location>
        <begin position="331"/>
        <end position="341"/>
    </location>
</feature>
<dbReference type="PRINTS" id="PR00625">
    <property type="entry name" value="JDOMAIN"/>
</dbReference>
<name>A0A162W0Z8_DIDRA</name>
<dbReference type="STRING" id="5454.A0A162W0Z8"/>
<feature type="compositionally biased region" description="Low complexity" evidence="1">
    <location>
        <begin position="160"/>
        <end position="171"/>
    </location>
</feature>
<dbReference type="SMART" id="SM00271">
    <property type="entry name" value="DnaJ"/>
    <property type="match status" value="1"/>
</dbReference>
<dbReference type="InterPro" id="IPR036869">
    <property type="entry name" value="J_dom_sf"/>
</dbReference>
<proteinExistence type="predicted"/>
<accession>A0A162W0Z8</accession>
<feature type="compositionally biased region" description="Polar residues" evidence="1">
    <location>
        <begin position="256"/>
        <end position="268"/>
    </location>
</feature>
<dbReference type="GO" id="GO:0005737">
    <property type="term" value="C:cytoplasm"/>
    <property type="evidence" value="ECO:0007669"/>
    <property type="project" value="TreeGrafter"/>
</dbReference>
<dbReference type="OrthoDB" id="10250354at2759"/>
<dbReference type="AlphaFoldDB" id="A0A162W0Z8"/>
<dbReference type="PANTHER" id="PTHR44144">
    <property type="entry name" value="DNAJ HOMOLOG SUBFAMILY C MEMBER 9"/>
    <property type="match status" value="1"/>
</dbReference>
<dbReference type="InterPro" id="IPR052594">
    <property type="entry name" value="J_domain-containing_protein"/>
</dbReference>
<feature type="compositionally biased region" description="Basic and acidic residues" evidence="1">
    <location>
        <begin position="220"/>
        <end position="236"/>
    </location>
</feature>
<dbReference type="CDD" id="cd06257">
    <property type="entry name" value="DnaJ"/>
    <property type="match status" value="1"/>
</dbReference>
<keyword evidence="3" id="KW-1185">Reference proteome</keyword>
<dbReference type="InterPro" id="IPR001623">
    <property type="entry name" value="DnaJ_domain"/>
</dbReference>
<dbReference type="GO" id="GO:0031072">
    <property type="term" value="F:heat shock protein binding"/>
    <property type="evidence" value="ECO:0007669"/>
    <property type="project" value="TreeGrafter"/>
</dbReference>
<gene>
    <name evidence="2" type="ORF">ST47_g10074</name>
</gene>
<feature type="region of interest" description="Disordered" evidence="1">
    <location>
        <begin position="29"/>
        <end position="125"/>
    </location>
</feature>